<evidence type="ECO:0000313" key="2">
    <source>
        <dbReference type="EMBL" id="CAK0840597.1"/>
    </source>
</evidence>
<reference evidence="2" key="1">
    <citation type="submission" date="2023-10" db="EMBL/GenBank/DDBJ databases">
        <authorList>
            <person name="Chen Y."/>
            <person name="Shah S."/>
            <person name="Dougan E. K."/>
            <person name="Thang M."/>
            <person name="Chan C."/>
        </authorList>
    </citation>
    <scope>NUCLEOTIDE SEQUENCE [LARGE SCALE GENOMIC DNA]</scope>
</reference>
<proteinExistence type="predicted"/>
<comment type="caution">
    <text evidence="2">The sequence shown here is derived from an EMBL/GenBank/DDBJ whole genome shotgun (WGS) entry which is preliminary data.</text>
</comment>
<evidence type="ECO:0000256" key="1">
    <source>
        <dbReference type="SAM" id="MobiDB-lite"/>
    </source>
</evidence>
<feature type="compositionally biased region" description="Basic and acidic residues" evidence="1">
    <location>
        <begin position="13"/>
        <end position="27"/>
    </location>
</feature>
<organism evidence="2 3">
    <name type="scientific">Prorocentrum cordatum</name>
    <dbReference type="NCBI Taxonomy" id="2364126"/>
    <lineage>
        <taxon>Eukaryota</taxon>
        <taxon>Sar</taxon>
        <taxon>Alveolata</taxon>
        <taxon>Dinophyceae</taxon>
        <taxon>Prorocentrales</taxon>
        <taxon>Prorocentraceae</taxon>
        <taxon>Prorocentrum</taxon>
    </lineage>
</organism>
<gene>
    <name evidence="2" type="ORF">PCOR1329_LOCUS35999</name>
</gene>
<protein>
    <submittedName>
        <fullName evidence="2">Uncharacterized protein</fullName>
    </submittedName>
</protein>
<dbReference type="EMBL" id="CAUYUJ010014392">
    <property type="protein sequence ID" value="CAK0840597.1"/>
    <property type="molecule type" value="Genomic_DNA"/>
</dbReference>
<evidence type="ECO:0000313" key="3">
    <source>
        <dbReference type="Proteomes" id="UP001189429"/>
    </source>
</evidence>
<feature type="region of interest" description="Disordered" evidence="1">
    <location>
        <begin position="1"/>
        <end position="27"/>
    </location>
</feature>
<sequence>MSWLMGPQAAQTGEKDAKRGKTKESDDVVTKKMIVQPGARMRVQGHYAMTQVHLSSGRPLVNSCQAQYQSYRAREERRSTTHARAARIPAVFEGSDRCRE</sequence>
<name>A0ABN9T699_9DINO</name>
<keyword evidence="3" id="KW-1185">Reference proteome</keyword>
<accession>A0ABN9T699</accession>
<dbReference type="Proteomes" id="UP001189429">
    <property type="component" value="Unassembled WGS sequence"/>
</dbReference>